<evidence type="ECO:0000256" key="2">
    <source>
        <dbReference type="ARBA" id="ARBA00022741"/>
    </source>
</evidence>
<keyword evidence="2" id="KW-0547">Nucleotide-binding</keyword>
<evidence type="ECO:0000259" key="4">
    <source>
        <dbReference type="PROSITE" id="PS50893"/>
    </source>
</evidence>
<protein>
    <submittedName>
        <fullName evidence="5">ABC-2 type transport system ATP-binding protein</fullName>
    </submittedName>
</protein>
<dbReference type="PANTHER" id="PTHR42939:SF1">
    <property type="entry name" value="ABC TRANSPORTER ATP-BINDING PROTEIN ALBC-RELATED"/>
    <property type="match status" value="1"/>
</dbReference>
<dbReference type="SUPFAM" id="SSF52540">
    <property type="entry name" value="P-loop containing nucleoside triphosphate hydrolases"/>
    <property type="match status" value="1"/>
</dbReference>
<feature type="domain" description="ABC transporter" evidence="4">
    <location>
        <begin position="1"/>
        <end position="215"/>
    </location>
</feature>
<keyword evidence="1" id="KW-0813">Transport</keyword>
<dbReference type="PROSITE" id="PS50893">
    <property type="entry name" value="ABC_TRANSPORTER_2"/>
    <property type="match status" value="1"/>
</dbReference>
<accession>A0ABU0N466</accession>
<evidence type="ECO:0000256" key="3">
    <source>
        <dbReference type="ARBA" id="ARBA00022840"/>
    </source>
</evidence>
<gene>
    <name evidence="5" type="ORF">QOZ92_003091</name>
</gene>
<evidence type="ECO:0000256" key="1">
    <source>
        <dbReference type="ARBA" id="ARBA00022448"/>
    </source>
</evidence>
<dbReference type="PANTHER" id="PTHR42939">
    <property type="entry name" value="ABC TRANSPORTER ATP-BINDING PROTEIN ALBC-RELATED"/>
    <property type="match status" value="1"/>
</dbReference>
<dbReference type="GO" id="GO:0005524">
    <property type="term" value="F:ATP binding"/>
    <property type="evidence" value="ECO:0007669"/>
    <property type="project" value="UniProtKB-KW"/>
</dbReference>
<keyword evidence="3 5" id="KW-0067">ATP-binding</keyword>
<evidence type="ECO:0000313" key="5">
    <source>
        <dbReference type="EMBL" id="MDQ0557956.1"/>
    </source>
</evidence>
<evidence type="ECO:0000313" key="6">
    <source>
        <dbReference type="Proteomes" id="UP001232584"/>
    </source>
</evidence>
<dbReference type="InterPro" id="IPR051782">
    <property type="entry name" value="ABC_Transporter_VariousFunc"/>
</dbReference>
<keyword evidence="6" id="KW-1185">Reference proteome</keyword>
<dbReference type="Gene3D" id="3.40.50.300">
    <property type="entry name" value="P-loop containing nucleotide triphosphate hydrolases"/>
    <property type="match status" value="1"/>
</dbReference>
<reference evidence="5 6" key="1">
    <citation type="submission" date="2023-07" db="EMBL/GenBank/DDBJ databases">
        <title>Genomic Encyclopedia of Type Strains, Phase IV (KMG-IV): sequencing the most valuable type-strain genomes for metagenomic binning, comparative biology and taxonomic classification.</title>
        <authorList>
            <person name="Goeker M."/>
        </authorList>
    </citation>
    <scope>NUCLEOTIDE SEQUENCE [LARGE SCALE GENOMIC DNA]</scope>
    <source>
        <strain evidence="5 6">DSM 15049</strain>
    </source>
</reference>
<dbReference type="InterPro" id="IPR027417">
    <property type="entry name" value="P-loop_NTPase"/>
</dbReference>
<dbReference type="InterPro" id="IPR003593">
    <property type="entry name" value="AAA+_ATPase"/>
</dbReference>
<sequence length="215" mass="24464">MFINKISHKYPTFSLNVENLNLEKNSIIGLLGENGAGKSTLMNILSGYIKPIGNFSVENWSDTSILYIPSDLDAYEYLTVEEFITLIIKYSKTNISINDILEKVDMKDKKDSLIEKLSLGMKKKLTLIPVFLKDYDLIILDEPFNSIDLAYISTLKKFISSLKEKSTILISSHILDTLADICDKFVLLQNGNLKKELINKKDILNLESEIFDRSI</sequence>
<proteinExistence type="predicted"/>
<comment type="caution">
    <text evidence="5">The sequence shown here is derived from an EMBL/GenBank/DDBJ whole genome shotgun (WGS) entry which is preliminary data.</text>
</comment>
<name>A0ABU0N466_9FIRM</name>
<dbReference type="RefSeq" id="WP_307509770.1">
    <property type="nucleotide sequence ID" value="NZ_BAAACE010000001.1"/>
</dbReference>
<dbReference type="Pfam" id="PF00005">
    <property type="entry name" value="ABC_tran"/>
    <property type="match status" value="1"/>
</dbReference>
<dbReference type="InterPro" id="IPR003439">
    <property type="entry name" value="ABC_transporter-like_ATP-bd"/>
</dbReference>
<dbReference type="Proteomes" id="UP001232584">
    <property type="component" value="Unassembled WGS sequence"/>
</dbReference>
<organism evidence="5 6">
    <name type="scientific">Paraclostridium ghonii</name>
    <dbReference type="NCBI Taxonomy" id="29358"/>
    <lineage>
        <taxon>Bacteria</taxon>
        <taxon>Bacillati</taxon>
        <taxon>Bacillota</taxon>
        <taxon>Clostridia</taxon>
        <taxon>Peptostreptococcales</taxon>
        <taxon>Peptostreptococcaceae</taxon>
        <taxon>Paraclostridium</taxon>
    </lineage>
</organism>
<dbReference type="EMBL" id="JAUSWG010000016">
    <property type="protein sequence ID" value="MDQ0557956.1"/>
    <property type="molecule type" value="Genomic_DNA"/>
</dbReference>
<dbReference type="SMART" id="SM00382">
    <property type="entry name" value="AAA"/>
    <property type="match status" value="1"/>
</dbReference>